<dbReference type="Proteomes" id="UP000887013">
    <property type="component" value="Unassembled WGS sequence"/>
</dbReference>
<name>A0A8X6TZY1_NEPPI</name>
<organism evidence="1 2">
    <name type="scientific">Nephila pilipes</name>
    <name type="common">Giant wood spider</name>
    <name type="synonym">Nephila maculata</name>
    <dbReference type="NCBI Taxonomy" id="299642"/>
    <lineage>
        <taxon>Eukaryota</taxon>
        <taxon>Metazoa</taxon>
        <taxon>Ecdysozoa</taxon>
        <taxon>Arthropoda</taxon>
        <taxon>Chelicerata</taxon>
        <taxon>Arachnida</taxon>
        <taxon>Araneae</taxon>
        <taxon>Araneomorphae</taxon>
        <taxon>Entelegynae</taxon>
        <taxon>Araneoidea</taxon>
        <taxon>Nephilidae</taxon>
        <taxon>Nephila</taxon>
    </lineage>
</organism>
<sequence>MQSRTDTTPIETIPNIAGERLLRDLSGEIPAAIGLERIRRDWTISPAFPIYSRPKLIVPALDPYLESACWAGLRNECYIQIDKEIACTYMGANLLG</sequence>
<dbReference type="AlphaFoldDB" id="A0A8X6TZY1"/>
<proteinExistence type="predicted"/>
<accession>A0A8X6TZY1</accession>
<evidence type="ECO:0000313" key="2">
    <source>
        <dbReference type="Proteomes" id="UP000887013"/>
    </source>
</evidence>
<dbReference type="EMBL" id="BMAW01021940">
    <property type="protein sequence ID" value="GFT75571.1"/>
    <property type="molecule type" value="Genomic_DNA"/>
</dbReference>
<gene>
    <name evidence="1" type="ORF">NPIL_356021</name>
</gene>
<keyword evidence="2" id="KW-1185">Reference proteome</keyword>
<comment type="caution">
    <text evidence="1">The sequence shown here is derived from an EMBL/GenBank/DDBJ whole genome shotgun (WGS) entry which is preliminary data.</text>
</comment>
<reference evidence="1" key="1">
    <citation type="submission" date="2020-08" db="EMBL/GenBank/DDBJ databases">
        <title>Multicomponent nature underlies the extraordinary mechanical properties of spider dragline silk.</title>
        <authorList>
            <person name="Kono N."/>
            <person name="Nakamura H."/>
            <person name="Mori M."/>
            <person name="Yoshida Y."/>
            <person name="Ohtoshi R."/>
            <person name="Malay A.D."/>
            <person name="Moran D.A.P."/>
            <person name="Tomita M."/>
            <person name="Numata K."/>
            <person name="Arakawa K."/>
        </authorList>
    </citation>
    <scope>NUCLEOTIDE SEQUENCE</scope>
</reference>
<protein>
    <submittedName>
        <fullName evidence="1">Uncharacterized protein</fullName>
    </submittedName>
</protein>
<evidence type="ECO:0000313" key="1">
    <source>
        <dbReference type="EMBL" id="GFT75571.1"/>
    </source>
</evidence>